<dbReference type="InterPro" id="IPR029058">
    <property type="entry name" value="AB_hydrolase_fold"/>
</dbReference>
<sequence>MARPDKTRPRRSPAAIGALTLTLVVTLVVGALAVDAAVTAATSPERRTTVVEASPGVRDAATYDPRFAVVFLNGLGLDISGRQALALAPSVGRYGRVLALEYASVFDPDEAADALHDILAPPGDGQTPVYLGLVASSMGDVRGLEVVASLEQRHPDVRVVGFVVNTGPGPGKRTRVRGGRTVQALLDQSCWLVAPGRVTLGLLEVLNQNSQGHVNSTRDVAQAYRSGTSYRGRVIVNQLCSLTRASALEEPPRMPYSVYLTTGDPADDVMVDTEGAYADWREVLPGMELIRVPGATHDNLSYRPDLFNPLFADVILPRLRAEQVARTPRSHQPGLGANRPV</sequence>
<dbReference type="RefSeq" id="WP_232549721.1">
    <property type="nucleotide sequence ID" value="NZ_CP115965.1"/>
</dbReference>
<accession>A0ABZ3CAX9</accession>
<dbReference type="EMBL" id="CP115965">
    <property type="protein sequence ID" value="WZW99735.1"/>
    <property type="molecule type" value="Genomic_DNA"/>
</dbReference>
<protein>
    <recommendedName>
        <fullName evidence="3">Alpha/beta hydrolase</fullName>
    </recommendedName>
</protein>
<evidence type="ECO:0000313" key="1">
    <source>
        <dbReference type="EMBL" id="WZW99735.1"/>
    </source>
</evidence>
<keyword evidence="2" id="KW-1185">Reference proteome</keyword>
<organism evidence="1 2">
    <name type="scientific">Propioniciclava soli</name>
    <dbReference type="NCBI Taxonomy" id="2775081"/>
    <lineage>
        <taxon>Bacteria</taxon>
        <taxon>Bacillati</taxon>
        <taxon>Actinomycetota</taxon>
        <taxon>Actinomycetes</taxon>
        <taxon>Propionibacteriales</taxon>
        <taxon>Propionibacteriaceae</taxon>
        <taxon>Propioniciclava</taxon>
    </lineage>
</organism>
<dbReference type="Proteomes" id="UP001434337">
    <property type="component" value="Chromosome"/>
</dbReference>
<evidence type="ECO:0008006" key="3">
    <source>
        <dbReference type="Google" id="ProtNLM"/>
    </source>
</evidence>
<dbReference type="SUPFAM" id="SSF53474">
    <property type="entry name" value="alpha/beta-Hydrolases"/>
    <property type="match status" value="1"/>
</dbReference>
<proteinExistence type="predicted"/>
<dbReference type="Gene3D" id="3.40.50.1820">
    <property type="entry name" value="alpha/beta hydrolase"/>
    <property type="match status" value="1"/>
</dbReference>
<name>A0ABZ3CAX9_9ACTN</name>
<reference evidence="1 2" key="1">
    <citation type="journal article" date="2023" name="Environ Microbiome">
        <title>A coral-associated actinobacterium mitigates coral bleaching under heat stress.</title>
        <authorList>
            <person name="Li J."/>
            <person name="Zou Y."/>
            <person name="Li Q."/>
            <person name="Zhang J."/>
            <person name="Bourne D.G."/>
            <person name="Lyu Y."/>
            <person name="Liu C."/>
            <person name="Zhang S."/>
        </authorList>
    </citation>
    <scope>NUCLEOTIDE SEQUENCE [LARGE SCALE GENOMIC DNA]</scope>
    <source>
        <strain evidence="1 2">SCSIO 13291</strain>
    </source>
</reference>
<gene>
    <name evidence="1" type="ORF">PCC79_05940</name>
</gene>
<evidence type="ECO:0000313" key="2">
    <source>
        <dbReference type="Proteomes" id="UP001434337"/>
    </source>
</evidence>